<evidence type="ECO:0000259" key="19">
    <source>
        <dbReference type="Pfam" id="PF02880"/>
    </source>
</evidence>
<evidence type="ECO:0000256" key="13">
    <source>
        <dbReference type="ARBA" id="ARBA00041398"/>
    </source>
</evidence>
<dbReference type="InterPro" id="IPR005846">
    <property type="entry name" value="A-D-PHexomutase_a/b/a-III"/>
</dbReference>
<dbReference type="GO" id="GO:0006166">
    <property type="term" value="P:purine ribonucleoside salvage"/>
    <property type="evidence" value="ECO:0007669"/>
    <property type="project" value="TreeGrafter"/>
</dbReference>
<evidence type="ECO:0000256" key="2">
    <source>
        <dbReference type="ARBA" id="ARBA00001946"/>
    </source>
</evidence>
<sequence>MSEERLARWLTDERVDHELREELEMLGEEERRARFAGELSFGTGGMRALMGAGENRMNIHTVRRASFGLAQYVREHAAKGNWRIAIGYDGRYNSARFAEEVACVAAAEGVTAILYEAPRPTPMLSYAVRAHACAAGVMITASHNPPAYNGYKVYDATGCQVLSEAAAEIEAAIRAVGELLAVPVLTRAAALEAGRLILLGEEMDERYLREVHALAKGRRPHPEHDPVIVYTPLHGVGGSMVPSALLQAGFAAVHVVEQEAVLDPAFTHVDSPNPEDRSAYRGALKRAQEVGADLIMATDPDTDRVGVMARASDGSYDFFSGNEIGGMLLDSYLSHVEKQGALPARGVVVCTHVTSDFGEAIARAYSCRTVRTLTGFKYIGAWINEHERGGAQEETFVFGYEESVGYLALPFVRDKDAVQASVLIAQMMADAKRVGETLPERRARLFARYGFYRDRLLGFQFDGMSGAQRMQTLMSELREHPLAIGEEVPDATEDTLRGTRTRASGAVETVELPKADVLKFSYQDGAWVAVRPSGTEPKLKVYLGVCKSSEETATARLDELEKAVRERLKAYF</sequence>
<dbReference type="InterPro" id="IPR005845">
    <property type="entry name" value="A-D-PHexomutase_a/b/a-II"/>
</dbReference>
<evidence type="ECO:0000259" key="18">
    <source>
        <dbReference type="Pfam" id="PF02879"/>
    </source>
</evidence>
<keyword evidence="21" id="KW-1185">Reference proteome</keyword>
<comment type="pathway">
    <text evidence="3">Glycolipid metabolism; diglucosyl-diacylglycerol biosynthesis.</text>
</comment>
<keyword evidence="7" id="KW-0119">Carbohydrate metabolism</keyword>
<proteinExistence type="inferred from homology"/>
<comment type="catalytic activity">
    <reaction evidence="1">
        <text>alpha-D-glucose 1-phosphate = alpha-D-glucose 6-phosphate</text>
        <dbReference type="Rhea" id="RHEA:23536"/>
        <dbReference type="ChEBI" id="CHEBI:58225"/>
        <dbReference type="ChEBI" id="CHEBI:58601"/>
        <dbReference type="EC" id="5.4.2.2"/>
    </reaction>
</comment>
<dbReference type="SUPFAM" id="SSF55957">
    <property type="entry name" value="Phosphoglucomutase, C-terminal domain"/>
    <property type="match status" value="1"/>
</dbReference>
<evidence type="ECO:0000256" key="4">
    <source>
        <dbReference type="ARBA" id="ARBA00005189"/>
    </source>
</evidence>
<evidence type="ECO:0000256" key="5">
    <source>
        <dbReference type="ARBA" id="ARBA00010231"/>
    </source>
</evidence>
<feature type="domain" description="Alpha-D-phosphohexomutase alpha/beta/alpha" evidence="18">
    <location>
        <begin position="206"/>
        <end position="308"/>
    </location>
</feature>
<accession>A0A1V4EQX9</accession>
<dbReference type="InterPro" id="IPR005844">
    <property type="entry name" value="A-D-PHexomutase_a/b/a-I"/>
</dbReference>
<dbReference type="PANTHER" id="PTHR45745:SF1">
    <property type="entry name" value="PHOSPHOGLUCOMUTASE 2B-RELATED"/>
    <property type="match status" value="1"/>
</dbReference>
<comment type="pathway">
    <text evidence="4">Lipid metabolism.</text>
</comment>
<keyword evidence="7" id="KW-0313">Glucose metabolism</keyword>
<keyword evidence="10 15" id="KW-0460">Magnesium</keyword>
<dbReference type="Pfam" id="PF02880">
    <property type="entry name" value="PGM_PMM_III"/>
    <property type="match status" value="1"/>
</dbReference>
<dbReference type="PROSITE" id="PS00710">
    <property type="entry name" value="PGM_PMM"/>
    <property type="match status" value="1"/>
</dbReference>
<dbReference type="InterPro" id="IPR005843">
    <property type="entry name" value="A-D-PHexomutase_C"/>
</dbReference>
<feature type="domain" description="Alpha-D-phosphohexomutase alpha/beta/alpha" evidence="17">
    <location>
        <begin position="40"/>
        <end position="175"/>
    </location>
</feature>
<evidence type="ECO:0000256" key="1">
    <source>
        <dbReference type="ARBA" id="ARBA00000443"/>
    </source>
</evidence>
<organism evidence="20 21">
    <name type="scientific">Ferroacidibacillus organovorans</name>
    <dbReference type="NCBI Taxonomy" id="1765683"/>
    <lineage>
        <taxon>Bacteria</taxon>
        <taxon>Bacillati</taxon>
        <taxon>Bacillota</taxon>
        <taxon>Bacilli</taxon>
        <taxon>Bacillales</taxon>
        <taxon>Alicyclobacillaceae</taxon>
        <taxon>Ferroacidibacillus</taxon>
    </lineage>
</organism>
<evidence type="ECO:0000256" key="12">
    <source>
        <dbReference type="ARBA" id="ARBA00039995"/>
    </source>
</evidence>
<dbReference type="Pfam" id="PF02878">
    <property type="entry name" value="PGM_PMM_I"/>
    <property type="match status" value="1"/>
</dbReference>
<dbReference type="Proteomes" id="UP000190229">
    <property type="component" value="Unassembled WGS sequence"/>
</dbReference>
<dbReference type="RefSeq" id="WP_079291616.1">
    <property type="nucleotide sequence ID" value="NZ_MWPS01000038.1"/>
</dbReference>
<dbReference type="CDD" id="cd05799">
    <property type="entry name" value="PGM2"/>
    <property type="match status" value="1"/>
</dbReference>
<dbReference type="GO" id="GO:0000287">
    <property type="term" value="F:magnesium ion binding"/>
    <property type="evidence" value="ECO:0007669"/>
    <property type="project" value="InterPro"/>
</dbReference>
<evidence type="ECO:0000256" key="14">
    <source>
        <dbReference type="ARBA" id="ARBA00041467"/>
    </source>
</evidence>
<evidence type="ECO:0000256" key="3">
    <source>
        <dbReference type="ARBA" id="ARBA00005164"/>
    </source>
</evidence>
<dbReference type="GO" id="GO:0006006">
    <property type="term" value="P:glucose metabolic process"/>
    <property type="evidence" value="ECO:0007669"/>
    <property type="project" value="UniProtKB-KW"/>
</dbReference>
<dbReference type="SUPFAM" id="SSF53738">
    <property type="entry name" value="Phosphoglucomutase, first 3 domains"/>
    <property type="match status" value="3"/>
</dbReference>
<dbReference type="Pfam" id="PF00408">
    <property type="entry name" value="PGM_PMM_IV"/>
    <property type="match status" value="1"/>
</dbReference>
<evidence type="ECO:0000256" key="11">
    <source>
        <dbReference type="ARBA" id="ARBA00023235"/>
    </source>
</evidence>
<dbReference type="GO" id="GO:0004614">
    <property type="term" value="F:phosphoglucomutase activity"/>
    <property type="evidence" value="ECO:0007669"/>
    <property type="project" value="UniProtKB-EC"/>
</dbReference>
<comment type="caution">
    <text evidence="20">The sequence shown here is derived from an EMBL/GenBank/DDBJ whole genome shotgun (WGS) entry which is preliminary data.</text>
</comment>
<protein>
    <recommendedName>
        <fullName evidence="12">Phosphoglucomutase</fullName>
        <ecNumber evidence="6">5.4.2.2</ecNumber>
    </recommendedName>
    <alternativeName>
        <fullName evidence="14">Alpha-phosphoglucomutase</fullName>
    </alternativeName>
    <alternativeName>
        <fullName evidence="13">Glucose phosphomutase</fullName>
    </alternativeName>
</protein>
<evidence type="ECO:0000256" key="15">
    <source>
        <dbReference type="RuleBase" id="RU004326"/>
    </source>
</evidence>
<gene>
    <name evidence="20" type="ORF">B2M26_12805</name>
</gene>
<dbReference type="EC" id="5.4.2.2" evidence="6"/>
<feature type="domain" description="Alpha-D-phosphohexomutase C-terminal" evidence="16">
    <location>
        <begin position="507"/>
        <end position="555"/>
    </location>
</feature>
<dbReference type="PRINTS" id="PR00509">
    <property type="entry name" value="PGMPMM"/>
</dbReference>
<dbReference type="InterPro" id="IPR005841">
    <property type="entry name" value="Alpha-D-phosphohexomutase_SF"/>
</dbReference>
<reference evidence="20 21" key="1">
    <citation type="submission" date="2017-02" db="EMBL/GenBank/DDBJ databases">
        <title>Draft genome of Acidibacillus ferrooxidans Huett2.</title>
        <authorList>
            <person name="Schopf S."/>
        </authorList>
    </citation>
    <scope>NUCLEOTIDE SEQUENCE [LARGE SCALE GENOMIC DNA]</scope>
    <source>
        <strain evidence="20 21">Huett2</strain>
    </source>
</reference>
<evidence type="ECO:0000259" key="16">
    <source>
        <dbReference type="Pfam" id="PF00408"/>
    </source>
</evidence>
<dbReference type="EMBL" id="MWPS01000038">
    <property type="protein sequence ID" value="OPG15333.1"/>
    <property type="molecule type" value="Genomic_DNA"/>
</dbReference>
<evidence type="ECO:0000256" key="7">
    <source>
        <dbReference type="ARBA" id="ARBA00022526"/>
    </source>
</evidence>
<evidence type="ECO:0000313" key="21">
    <source>
        <dbReference type="Proteomes" id="UP000190229"/>
    </source>
</evidence>
<keyword evidence="9 15" id="KW-0479">Metal-binding</keyword>
<evidence type="ECO:0000256" key="9">
    <source>
        <dbReference type="ARBA" id="ARBA00022723"/>
    </source>
</evidence>
<evidence type="ECO:0000259" key="17">
    <source>
        <dbReference type="Pfam" id="PF02878"/>
    </source>
</evidence>
<dbReference type="InterPro" id="IPR036900">
    <property type="entry name" value="A-D-PHexomutase_C_sf"/>
</dbReference>
<dbReference type="Gene3D" id="3.30.310.50">
    <property type="entry name" value="Alpha-D-phosphohexomutase, C-terminal domain"/>
    <property type="match status" value="1"/>
</dbReference>
<keyword evidence="8" id="KW-0597">Phosphoprotein</keyword>
<evidence type="ECO:0000256" key="6">
    <source>
        <dbReference type="ARBA" id="ARBA00012728"/>
    </source>
</evidence>
<dbReference type="Pfam" id="PF02879">
    <property type="entry name" value="PGM_PMM_II"/>
    <property type="match status" value="1"/>
</dbReference>
<comment type="cofactor">
    <cofactor evidence="2">
        <name>Mg(2+)</name>
        <dbReference type="ChEBI" id="CHEBI:18420"/>
    </cofactor>
</comment>
<dbReference type="AlphaFoldDB" id="A0A1V4EQX9"/>
<dbReference type="InterPro" id="IPR016066">
    <property type="entry name" value="A-D-PHexomutase_CS"/>
</dbReference>
<dbReference type="GO" id="GO:0008973">
    <property type="term" value="F:phosphopentomutase activity"/>
    <property type="evidence" value="ECO:0007669"/>
    <property type="project" value="TreeGrafter"/>
</dbReference>
<evidence type="ECO:0000256" key="8">
    <source>
        <dbReference type="ARBA" id="ARBA00022553"/>
    </source>
</evidence>
<feature type="domain" description="Alpha-D-phosphohexomutase alpha/beta/alpha" evidence="19">
    <location>
        <begin position="321"/>
        <end position="445"/>
    </location>
</feature>
<keyword evidence="11" id="KW-0413">Isomerase</keyword>
<evidence type="ECO:0000313" key="20">
    <source>
        <dbReference type="EMBL" id="OPG15333.1"/>
    </source>
</evidence>
<dbReference type="InterPro" id="IPR016055">
    <property type="entry name" value="A-D-PHexomutase_a/b/a-I/II/III"/>
</dbReference>
<comment type="similarity">
    <text evidence="5 15">Belongs to the phosphohexose mutase family.</text>
</comment>
<dbReference type="PANTHER" id="PTHR45745">
    <property type="entry name" value="PHOSPHOMANNOMUTASE 45A"/>
    <property type="match status" value="1"/>
</dbReference>
<dbReference type="Gene3D" id="3.40.120.10">
    <property type="entry name" value="Alpha-D-Glucose-1,6-Bisphosphate, subunit A, domain 3"/>
    <property type="match status" value="3"/>
</dbReference>
<evidence type="ECO:0000256" key="10">
    <source>
        <dbReference type="ARBA" id="ARBA00022842"/>
    </source>
</evidence>
<name>A0A1V4EQX9_9BACL</name>